<dbReference type="InterPro" id="IPR050908">
    <property type="entry name" value="SmbC-like"/>
</dbReference>
<dbReference type="KEGG" id="apel:CA267_000995"/>
<evidence type="ECO:0000313" key="6">
    <source>
        <dbReference type="Proteomes" id="UP000219285"/>
    </source>
</evidence>
<evidence type="ECO:0000256" key="2">
    <source>
        <dbReference type="ARBA" id="ARBA00023125"/>
    </source>
</evidence>
<dbReference type="InterPro" id="IPR009057">
    <property type="entry name" value="Homeodomain-like_sf"/>
</dbReference>
<dbReference type="RefSeq" id="WP_075609200.1">
    <property type="nucleotide sequence ID" value="NZ_CP052766.1"/>
</dbReference>
<dbReference type="AlphaFoldDB" id="A0A6M4M8B7"/>
<dbReference type="InterPro" id="IPR020449">
    <property type="entry name" value="Tscrpt_reg_AraC-type_HTH"/>
</dbReference>
<dbReference type="PRINTS" id="PR00032">
    <property type="entry name" value="HTHARAC"/>
</dbReference>
<dbReference type="InterPro" id="IPR029442">
    <property type="entry name" value="GyrI-like"/>
</dbReference>
<protein>
    <submittedName>
        <fullName evidence="5">AraC family transcriptional regulator</fullName>
    </submittedName>
</protein>
<dbReference type="InterPro" id="IPR018062">
    <property type="entry name" value="HTH_AraC-typ_CS"/>
</dbReference>
<sequence length="291" mass="32639">MEKTFQDQRLARVAEYLQAHCEEKPDLHHIASLAGVSPFYLHRQFSKKFGVSLQALMKQVRLKRAAWQLAYRTHKKIIDVAIEAGFESTESFSRAFRQHCGLTPTAFRQSPDFALWELTELAIRTFCTSAAEASSQTSGGWEEERFAETKVALLTHQGVHPPLSHSISQFIKWRKRESLPPGRSRTFNIFFDDPTTTAETEVRFGIAASGVKSVASNAEGVTLSRIPALTCLVLVVTGEDSMVQQKMTEGIAEHAKQLDFACHPPFLERLTFYPDVPASQATNKLFLPIGR</sequence>
<dbReference type="InterPro" id="IPR011256">
    <property type="entry name" value="Reg_factor_effector_dom_sf"/>
</dbReference>
<dbReference type="InterPro" id="IPR018060">
    <property type="entry name" value="HTH_AraC"/>
</dbReference>
<dbReference type="Pfam" id="PF12833">
    <property type="entry name" value="HTH_18"/>
    <property type="match status" value="1"/>
</dbReference>
<dbReference type="Gene3D" id="3.20.80.10">
    <property type="entry name" value="Regulatory factor, effector binding domain"/>
    <property type="match status" value="1"/>
</dbReference>
<keyword evidence="6" id="KW-1185">Reference proteome</keyword>
<organism evidence="5 6">
    <name type="scientific">Alteromonas pelagimontana</name>
    <dbReference type="NCBI Taxonomy" id="1858656"/>
    <lineage>
        <taxon>Bacteria</taxon>
        <taxon>Pseudomonadati</taxon>
        <taxon>Pseudomonadota</taxon>
        <taxon>Gammaproteobacteria</taxon>
        <taxon>Alteromonadales</taxon>
        <taxon>Alteromonadaceae</taxon>
        <taxon>Alteromonas/Salinimonas group</taxon>
        <taxon>Alteromonas</taxon>
    </lineage>
</organism>
<dbReference type="OrthoDB" id="282744at2"/>
<evidence type="ECO:0000259" key="4">
    <source>
        <dbReference type="PROSITE" id="PS01124"/>
    </source>
</evidence>
<dbReference type="GO" id="GO:0043565">
    <property type="term" value="F:sequence-specific DNA binding"/>
    <property type="evidence" value="ECO:0007669"/>
    <property type="project" value="InterPro"/>
</dbReference>
<dbReference type="Pfam" id="PF06445">
    <property type="entry name" value="GyrI-like"/>
    <property type="match status" value="1"/>
</dbReference>
<evidence type="ECO:0000256" key="1">
    <source>
        <dbReference type="ARBA" id="ARBA00023015"/>
    </source>
</evidence>
<dbReference type="Proteomes" id="UP000219285">
    <property type="component" value="Chromosome"/>
</dbReference>
<dbReference type="PANTHER" id="PTHR40055:SF1">
    <property type="entry name" value="TRANSCRIPTIONAL REGULATOR YGIV-RELATED"/>
    <property type="match status" value="1"/>
</dbReference>
<dbReference type="PANTHER" id="PTHR40055">
    <property type="entry name" value="TRANSCRIPTIONAL REGULATOR YGIV-RELATED"/>
    <property type="match status" value="1"/>
</dbReference>
<dbReference type="PROSITE" id="PS01124">
    <property type="entry name" value="HTH_ARAC_FAMILY_2"/>
    <property type="match status" value="1"/>
</dbReference>
<dbReference type="GO" id="GO:0003700">
    <property type="term" value="F:DNA-binding transcription factor activity"/>
    <property type="evidence" value="ECO:0007669"/>
    <property type="project" value="InterPro"/>
</dbReference>
<keyword evidence="3" id="KW-0804">Transcription</keyword>
<dbReference type="SUPFAM" id="SSF46689">
    <property type="entry name" value="Homeodomain-like"/>
    <property type="match status" value="2"/>
</dbReference>
<dbReference type="EMBL" id="CP052766">
    <property type="protein sequence ID" value="QJR79471.1"/>
    <property type="molecule type" value="Genomic_DNA"/>
</dbReference>
<evidence type="ECO:0000256" key="3">
    <source>
        <dbReference type="ARBA" id="ARBA00023163"/>
    </source>
</evidence>
<name>A0A6M4M8B7_9ALTE</name>
<keyword evidence="2" id="KW-0238">DNA-binding</keyword>
<dbReference type="SMART" id="SM00342">
    <property type="entry name" value="HTH_ARAC"/>
    <property type="match status" value="1"/>
</dbReference>
<dbReference type="Gene3D" id="1.10.10.60">
    <property type="entry name" value="Homeodomain-like"/>
    <property type="match status" value="2"/>
</dbReference>
<feature type="domain" description="HTH araC/xylS-type" evidence="4">
    <location>
        <begin position="11"/>
        <end position="110"/>
    </location>
</feature>
<accession>A0A6M4M8B7</accession>
<reference evidence="6" key="1">
    <citation type="submission" date="2014-12" db="EMBL/GenBank/DDBJ databases">
        <title>Complete genome sequence of a multi-drug resistant Klebsiella pneumoniae.</title>
        <authorList>
            <person name="Hua X."/>
            <person name="Chen Q."/>
            <person name="Li X."/>
            <person name="Feng Y."/>
            <person name="Ruan Z."/>
            <person name="Yu Y."/>
        </authorList>
    </citation>
    <scope>NUCLEOTIDE SEQUENCE [LARGE SCALE GENOMIC DNA]</scope>
    <source>
        <strain evidence="6">5.12</strain>
    </source>
</reference>
<evidence type="ECO:0000313" key="5">
    <source>
        <dbReference type="EMBL" id="QJR79471.1"/>
    </source>
</evidence>
<gene>
    <name evidence="5" type="ORF">CA267_000995</name>
</gene>
<keyword evidence="1" id="KW-0805">Transcription regulation</keyword>
<dbReference type="PROSITE" id="PS00041">
    <property type="entry name" value="HTH_ARAC_FAMILY_1"/>
    <property type="match status" value="1"/>
</dbReference>
<reference evidence="5 6" key="2">
    <citation type="submission" date="2020-04" db="EMBL/GenBank/DDBJ databases">
        <title>Complete genome sequence of Alteromonas pelagimontana 5.12T.</title>
        <authorList>
            <person name="Sinha R.K."/>
            <person name="Krishnan K.P."/>
            <person name="Kurian J.P."/>
        </authorList>
    </citation>
    <scope>NUCLEOTIDE SEQUENCE [LARGE SCALE GENOMIC DNA]</scope>
    <source>
        <strain evidence="5 6">5.12</strain>
    </source>
</reference>
<dbReference type="SUPFAM" id="SSF55136">
    <property type="entry name" value="Probable bacterial effector-binding domain"/>
    <property type="match status" value="1"/>
</dbReference>
<proteinExistence type="predicted"/>